<dbReference type="GeneID" id="25272353"/>
<reference evidence="2" key="2">
    <citation type="submission" date="2013-10" db="EMBL/GenBank/DDBJ databases">
        <authorList>
            <person name="Aslett M."/>
        </authorList>
    </citation>
    <scope>NUCLEOTIDE SEQUENCE [LARGE SCALE GENOMIC DNA]</scope>
    <source>
        <strain evidence="2">Houghton</strain>
    </source>
</reference>
<dbReference type="Proteomes" id="UP000018050">
    <property type="component" value="Unassembled WGS sequence"/>
</dbReference>
<proteinExistence type="predicted"/>
<name>U6GJC9_EIMAC</name>
<accession>U6GJC9</accession>
<evidence type="ECO:0000256" key="1">
    <source>
        <dbReference type="SAM" id="Phobius"/>
    </source>
</evidence>
<protein>
    <submittedName>
        <fullName evidence="2">Uncharacterized protein</fullName>
    </submittedName>
</protein>
<gene>
    <name evidence="2" type="ORF">EAH_00042830</name>
</gene>
<keyword evidence="1" id="KW-0472">Membrane</keyword>
<keyword evidence="1" id="KW-1133">Transmembrane helix</keyword>
<sequence length="123" mass="13233">MALSHAYLDSAGAAGTPRVGVDVPVQQQDVYLRSREASKLVSEQRRLSAALTALMALGAALAVAFVVVKCFKALKYNQKRILEDGARILAEGEPDQCSELVGTTRGIGDVKWALRFRLPGCCK</sequence>
<evidence type="ECO:0000313" key="3">
    <source>
        <dbReference type="Proteomes" id="UP000018050"/>
    </source>
</evidence>
<dbReference type="VEuPathDB" id="ToxoDB:EAH_00042830"/>
<reference evidence="2" key="1">
    <citation type="submission" date="2013-10" db="EMBL/GenBank/DDBJ databases">
        <title>Genomic analysis of the causative agents of coccidiosis in chickens.</title>
        <authorList>
            <person name="Reid A.J."/>
            <person name="Blake D."/>
            <person name="Billington K."/>
            <person name="Browne H."/>
            <person name="Dunn M."/>
            <person name="Hung S."/>
            <person name="Kawahara F."/>
            <person name="Miranda-Saavedra D."/>
            <person name="Mourier T."/>
            <person name="Nagra H."/>
            <person name="Otto T.D."/>
            <person name="Rawlings N."/>
            <person name="Sanchez A."/>
            <person name="Sanders M."/>
            <person name="Subramaniam C."/>
            <person name="Tay Y."/>
            <person name="Dear P."/>
            <person name="Doerig C."/>
            <person name="Gruber A."/>
            <person name="Parkinson J."/>
            <person name="Shirley M."/>
            <person name="Wan K.L."/>
            <person name="Berriman M."/>
            <person name="Tomley F."/>
            <person name="Pain A."/>
        </authorList>
    </citation>
    <scope>NUCLEOTIDE SEQUENCE [LARGE SCALE GENOMIC DNA]</scope>
    <source>
        <strain evidence="2">Houghton</strain>
    </source>
</reference>
<evidence type="ECO:0000313" key="2">
    <source>
        <dbReference type="EMBL" id="CDI79403.1"/>
    </source>
</evidence>
<dbReference type="EMBL" id="HG671015">
    <property type="protein sequence ID" value="CDI79403.1"/>
    <property type="molecule type" value="Genomic_DNA"/>
</dbReference>
<feature type="transmembrane region" description="Helical" evidence="1">
    <location>
        <begin position="49"/>
        <end position="71"/>
    </location>
</feature>
<keyword evidence="3" id="KW-1185">Reference proteome</keyword>
<dbReference type="AlphaFoldDB" id="U6GJC9"/>
<organism evidence="2 3">
    <name type="scientific">Eimeria acervulina</name>
    <name type="common">Coccidian parasite</name>
    <dbReference type="NCBI Taxonomy" id="5801"/>
    <lineage>
        <taxon>Eukaryota</taxon>
        <taxon>Sar</taxon>
        <taxon>Alveolata</taxon>
        <taxon>Apicomplexa</taxon>
        <taxon>Conoidasida</taxon>
        <taxon>Coccidia</taxon>
        <taxon>Eucoccidiorida</taxon>
        <taxon>Eimeriorina</taxon>
        <taxon>Eimeriidae</taxon>
        <taxon>Eimeria</taxon>
    </lineage>
</organism>
<dbReference type="RefSeq" id="XP_013250488.1">
    <property type="nucleotide sequence ID" value="XM_013395034.1"/>
</dbReference>
<keyword evidence="1" id="KW-0812">Transmembrane</keyword>